<accession>A0ACB9DBA3</accession>
<comment type="caution">
    <text evidence="1">The sequence shown here is derived from an EMBL/GenBank/DDBJ whole genome shotgun (WGS) entry which is preliminary data.</text>
</comment>
<reference evidence="2" key="1">
    <citation type="journal article" date="2022" name="Mol. Ecol. Resour.">
        <title>The genomes of chicory, endive, great burdock and yacon provide insights into Asteraceae palaeo-polyploidization history and plant inulin production.</title>
        <authorList>
            <person name="Fan W."/>
            <person name="Wang S."/>
            <person name="Wang H."/>
            <person name="Wang A."/>
            <person name="Jiang F."/>
            <person name="Liu H."/>
            <person name="Zhao H."/>
            <person name="Xu D."/>
            <person name="Zhang Y."/>
        </authorList>
    </citation>
    <scope>NUCLEOTIDE SEQUENCE [LARGE SCALE GENOMIC DNA]</scope>
    <source>
        <strain evidence="2">cv. Yunnan</strain>
    </source>
</reference>
<protein>
    <submittedName>
        <fullName evidence="1">Uncharacterized protein</fullName>
    </submittedName>
</protein>
<dbReference type="EMBL" id="CM042037">
    <property type="protein sequence ID" value="KAI3743561.1"/>
    <property type="molecule type" value="Genomic_DNA"/>
</dbReference>
<dbReference type="Proteomes" id="UP001056120">
    <property type="component" value="Linkage Group LG20"/>
</dbReference>
<evidence type="ECO:0000313" key="2">
    <source>
        <dbReference type="Proteomes" id="UP001056120"/>
    </source>
</evidence>
<sequence>MNEFKSEHQDDVKTKFPNWFLEKVYSMKTQNSSELHPELYALSMGVKINASTYTVCIVNGVRFMVFGRDAQRTTQNCGVVTEGENSEKYYGQLEEIIEVRYPNGYSTVLFRCKWFDTRWGVRYENNTTRINTEHEWDKEDQLIFASQAKQVFYIREPCRGNQNNNHRWVIENVNHRKIWELPLNDGRVENGQNVDDDLAKDLDVVHNNSSSNSILFIDFSQYFQNRPSFVTEGHTASEVHPPTITVNEVSEGESDYDEDDSNSDTQGSKRDTEVSEGESN</sequence>
<gene>
    <name evidence="1" type="ORF">L1987_61271</name>
</gene>
<evidence type="ECO:0000313" key="1">
    <source>
        <dbReference type="EMBL" id="KAI3743561.1"/>
    </source>
</evidence>
<name>A0ACB9DBA3_9ASTR</name>
<keyword evidence="2" id="KW-1185">Reference proteome</keyword>
<proteinExistence type="predicted"/>
<organism evidence="1 2">
    <name type="scientific">Smallanthus sonchifolius</name>
    <dbReference type="NCBI Taxonomy" id="185202"/>
    <lineage>
        <taxon>Eukaryota</taxon>
        <taxon>Viridiplantae</taxon>
        <taxon>Streptophyta</taxon>
        <taxon>Embryophyta</taxon>
        <taxon>Tracheophyta</taxon>
        <taxon>Spermatophyta</taxon>
        <taxon>Magnoliopsida</taxon>
        <taxon>eudicotyledons</taxon>
        <taxon>Gunneridae</taxon>
        <taxon>Pentapetalae</taxon>
        <taxon>asterids</taxon>
        <taxon>campanulids</taxon>
        <taxon>Asterales</taxon>
        <taxon>Asteraceae</taxon>
        <taxon>Asteroideae</taxon>
        <taxon>Heliantheae alliance</taxon>
        <taxon>Millerieae</taxon>
        <taxon>Smallanthus</taxon>
    </lineage>
</organism>
<reference evidence="1 2" key="2">
    <citation type="journal article" date="2022" name="Mol. Ecol. Resour.">
        <title>The genomes of chicory, endive, great burdock and yacon provide insights into Asteraceae paleo-polyploidization history and plant inulin production.</title>
        <authorList>
            <person name="Fan W."/>
            <person name="Wang S."/>
            <person name="Wang H."/>
            <person name="Wang A."/>
            <person name="Jiang F."/>
            <person name="Liu H."/>
            <person name="Zhao H."/>
            <person name="Xu D."/>
            <person name="Zhang Y."/>
        </authorList>
    </citation>
    <scope>NUCLEOTIDE SEQUENCE [LARGE SCALE GENOMIC DNA]</scope>
    <source>
        <strain evidence="2">cv. Yunnan</strain>
        <tissue evidence="1">Leaves</tissue>
    </source>
</reference>